<sequence length="57" mass="6768">MVLNDGICHFLQQHVHKSYVLTDSYLKQYSEQPLIVKYCGAVFKYCSDYDDKMFLQL</sequence>
<dbReference type="EMBL" id="JABAYA010000188">
    <property type="protein sequence ID" value="KAF7722572.1"/>
    <property type="molecule type" value="Genomic_DNA"/>
</dbReference>
<proteinExistence type="predicted"/>
<evidence type="ECO:0000313" key="2">
    <source>
        <dbReference type="Proteomes" id="UP000605846"/>
    </source>
</evidence>
<dbReference type="Proteomes" id="UP000605846">
    <property type="component" value="Unassembled WGS sequence"/>
</dbReference>
<dbReference type="AlphaFoldDB" id="A0A8H7EMK1"/>
<comment type="caution">
    <text evidence="1">The sequence shown here is derived from an EMBL/GenBank/DDBJ whole genome shotgun (WGS) entry which is preliminary data.</text>
</comment>
<keyword evidence="2" id="KW-1185">Reference proteome</keyword>
<reference evidence="1" key="1">
    <citation type="submission" date="2020-01" db="EMBL/GenBank/DDBJ databases">
        <title>Genome Sequencing of Three Apophysomyces-Like Fungal Strains Confirms a Novel Fungal Genus in the Mucoromycota with divergent Burkholderia-like Endosymbiotic Bacteria.</title>
        <authorList>
            <person name="Stajich J.E."/>
            <person name="Macias A.M."/>
            <person name="Carter-House D."/>
            <person name="Lovett B."/>
            <person name="Kasson L.R."/>
            <person name="Berry K."/>
            <person name="Grigoriev I."/>
            <person name="Chang Y."/>
            <person name="Spatafora J."/>
            <person name="Kasson M.T."/>
        </authorList>
    </citation>
    <scope>NUCLEOTIDE SEQUENCE</scope>
    <source>
        <strain evidence="1">NRRL A-21654</strain>
    </source>
</reference>
<protein>
    <submittedName>
        <fullName evidence="1">Uncharacterized protein</fullName>
    </submittedName>
</protein>
<gene>
    <name evidence="1" type="ORF">EC973_002962</name>
</gene>
<accession>A0A8H7EMK1</accession>
<evidence type="ECO:0000313" key="1">
    <source>
        <dbReference type="EMBL" id="KAF7722572.1"/>
    </source>
</evidence>
<organism evidence="1 2">
    <name type="scientific">Apophysomyces ossiformis</name>
    <dbReference type="NCBI Taxonomy" id="679940"/>
    <lineage>
        <taxon>Eukaryota</taxon>
        <taxon>Fungi</taxon>
        <taxon>Fungi incertae sedis</taxon>
        <taxon>Mucoromycota</taxon>
        <taxon>Mucoromycotina</taxon>
        <taxon>Mucoromycetes</taxon>
        <taxon>Mucorales</taxon>
        <taxon>Mucorineae</taxon>
        <taxon>Mucoraceae</taxon>
        <taxon>Apophysomyces</taxon>
    </lineage>
</organism>
<name>A0A8H7EMK1_9FUNG</name>